<dbReference type="NCBIfam" id="NF038065">
    <property type="entry name" value="Pr6Pr"/>
    <property type="match status" value="1"/>
</dbReference>
<protein>
    <submittedName>
        <fullName evidence="2">Pr6Pr family membrane protein</fullName>
    </submittedName>
</protein>
<dbReference type="Proteomes" id="UP000555552">
    <property type="component" value="Unassembled WGS sequence"/>
</dbReference>
<keyword evidence="1" id="KW-1133">Transmembrane helix</keyword>
<dbReference type="InterPro" id="IPR049713">
    <property type="entry name" value="Pr6Pr-like"/>
</dbReference>
<accession>A0A849BM39</accession>
<keyword evidence="1" id="KW-0812">Transmembrane</keyword>
<keyword evidence="3" id="KW-1185">Reference proteome</keyword>
<name>A0A849BM39_9ACTN</name>
<keyword evidence="1" id="KW-0472">Membrane</keyword>
<evidence type="ECO:0000313" key="2">
    <source>
        <dbReference type="EMBL" id="NNH22117.1"/>
    </source>
</evidence>
<proteinExistence type="predicted"/>
<sequence length="211" mass="22037">MSDEGQRAWWGLTGVVAAVCVVLQVALAATSGAPEVGTRVVRSLSYFTIDTNALVAVLGLLVAARPDRTGPWWRALRLGAPLCIVVVGVIYHVELRQQGLTGIDLVLDTGLHYVVPALALVGWLLATPRGLADVGAALRALVYPVVWLVWTFAHGAVTDWYPYTFLDVTEVGAGGAAVGVALVALLLGVLAVAAVAGDRAVARRRSPAPQG</sequence>
<reference evidence="2 3" key="1">
    <citation type="submission" date="2020-05" db="EMBL/GenBank/DDBJ databases">
        <title>MicrobeNet Type strains.</title>
        <authorList>
            <person name="Nicholson A.C."/>
        </authorList>
    </citation>
    <scope>NUCLEOTIDE SEQUENCE [LARGE SCALE GENOMIC DNA]</scope>
    <source>
        <strain evidence="2 3">JCM 14547</strain>
    </source>
</reference>
<feature type="transmembrane region" description="Helical" evidence="1">
    <location>
        <begin position="138"/>
        <end position="157"/>
    </location>
</feature>
<dbReference type="EMBL" id="JABEMA010000021">
    <property type="protein sequence ID" value="NNH22117.1"/>
    <property type="molecule type" value="Genomic_DNA"/>
</dbReference>
<gene>
    <name evidence="2" type="ORF">HLB09_03250</name>
</gene>
<feature type="transmembrane region" description="Helical" evidence="1">
    <location>
        <begin position="105"/>
        <end position="126"/>
    </location>
</feature>
<evidence type="ECO:0000313" key="3">
    <source>
        <dbReference type="Proteomes" id="UP000555552"/>
    </source>
</evidence>
<feature type="transmembrane region" description="Helical" evidence="1">
    <location>
        <begin position="75"/>
        <end position="93"/>
    </location>
</feature>
<dbReference type="RefSeq" id="WP_171201972.1">
    <property type="nucleotide sequence ID" value="NZ_BAAANP010000001.1"/>
</dbReference>
<dbReference type="AlphaFoldDB" id="A0A849BM39"/>
<comment type="caution">
    <text evidence="2">The sequence shown here is derived from an EMBL/GenBank/DDBJ whole genome shotgun (WGS) entry which is preliminary data.</text>
</comment>
<organism evidence="2 3">
    <name type="scientific">Pseudokineococcus marinus</name>
    <dbReference type="NCBI Taxonomy" id="351215"/>
    <lineage>
        <taxon>Bacteria</taxon>
        <taxon>Bacillati</taxon>
        <taxon>Actinomycetota</taxon>
        <taxon>Actinomycetes</taxon>
        <taxon>Kineosporiales</taxon>
        <taxon>Kineosporiaceae</taxon>
        <taxon>Pseudokineococcus</taxon>
    </lineage>
</organism>
<feature type="transmembrane region" description="Helical" evidence="1">
    <location>
        <begin position="177"/>
        <end position="196"/>
    </location>
</feature>
<feature type="transmembrane region" description="Helical" evidence="1">
    <location>
        <begin position="44"/>
        <end position="63"/>
    </location>
</feature>
<evidence type="ECO:0000256" key="1">
    <source>
        <dbReference type="SAM" id="Phobius"/>
    </source>
</evidence>